<reference evidence="2 3" key="1">
    <citation type="journal article" date="2016" name="Mol. Biol. Evol.">
        <title>Comparative Genomics of Early-Diverging Mushroom-Forming Fungi Provides Insights into the Origins of Lignocellulose Decay Capabilities.</title>
        <authorList>
            <person name="Nagy L.G."/>
            <person name="Riley R."/>
            <person name="Tritt A."/>
            <person name="Adam C."/>
            <person name="Daum C."/>
            <person name="Floudas D."/>
            <person name="Sun H."/>
            <person name="Yadav J.S."/>
            <person name="Pangilinan J."/>
            <person name="Larsson K.H."/>
            <person name="Matsuura K."/>
            <person name="Barry K."/>
            <person name="Labutti K."/>
            <person name="Kuo R."/>
            <person name="Ohm R.A."/>
            <person name="Bhattacharya S.S."/>
            <person name="Shirouzu T."/>
            <person name="Yoshinaga Y."/>
            <person name="Martin F.M."/>
            <person name="Grigoriev I.V."/>
            <person name="Hibbett D.S."/>
        </authorList>
    </citation>
    <scope>NUCLEOTIDE SEQUENCE [LARGE SCALE GENOMIC DNA]</scope>
    <source>
        <strain evidence="2 3">HHB10207 ss-3</strain>
    </source>
</reference>
<feature type="region of interest" description="Disordered" evidence="1">
    <location>
        <begin position="131"/>
        <end position="183"/>
    </location>
</feature>
<dbReference type="AlphaFoldDB" id="A0A166EAK9"/>
<dbReference type="STRING" id="1314776.A0A166EAK9"/>
<accession>A0A166EAK9</accession>
<name>A0A166EAK9_9AGAM</name>
<evidence type="ECO:0000313" key="2">
    <source>
        <dbReference type="EMBL" id="KZT39377.1"/>
    </source>
</evidence>
<feature type="compositionally biased region" description="Basic and acidic residues" evidence="1">
    <location>
        <begin position="131"/>
        <end position="141"/>
    </location>
</feature>
<sequence>MPTSQLLNPQYWAITNETGGKNWRCLICTTRVTVCKREGHAIQHESSAAHRSRVEAVERQQHHQANSTPLNVLHQLRQSFTPAAIAPTQRHPVTLPATVTTPPNNQAPPREPLAVQANVNGVASDAQNEDFRDHDMDHGIDGHGGGSDIEQDREQLDQGNHEQQENRDVPPNVNVPNFPPVNRRGPAPVLEDLGEWYPWDNRAACTLDVLTSLPRAVTSDADTEGLIWLLESNGVPNVPSLSDIKASKRRLRKICGVRTIAYKGDLGHPYYVNSIADLIRLEMANPKVRPHLHFYPEETLRGSLSEAWQGDKWRKDILPEFVTPMIRVRQRDFYIFEPTLLRGDVRCMPIRWYRKEGTNLFWCQAYKMEVEQIGTELAWTILENDTMHFEETELVSNVDMLLRNPRDGIPRADRIWGFRKTNVGLPLRWERPAVNPWRTRANGKRVLCFMIWLYCDDTSGNRSKKWNEHNSFLFTAAGLPRAESQKQYNTHFLCTSNCAPPLEMLEGITEQMEEGYREGIEAWDCELNEDVLVFPMTLGDLGDNPMQSEMSCHIGMKGKCYCRKCKTWAKDSPEELDAANAEDDGDDEHEDSSDDGGSDDEPAQPQPRRKRKKRKETPELMAARVLRACKLGEPRTDSQTKASLVLQLDQVKQKETKKKRQTTIRDSGVKDTHLNYFIQQLDVATKNMDGAAAREEIQKQLRAMPREEMMFSPVWRLLGISPSQDMPCEVLHIILLGIVKYFWRDAISRLSPSQKDILSNRLSSLSIENLGPDVSPIQGPTWVKYAGSLVGRDFRLISQVAIFALYDLLPASVLDAWSALSRLVPLVYMPEIDNVDTYCNSLEECIEHFLAMSVKWSPRWMNKPKFHLLKHLTADVRRFGPPILYATEGFESFNAIIRDWSIHSNRQAPSRDIGIQAAEAACIRHLMSGGYFMHKMVTEEAEEVAFRVQIGLGPRLLMGDESVVRKRLGLEKTKRKVMGYTGSLTKRIPFSQTIAHRCGQMSPNQTETCRKAGSTVLKNGDTVQPGHYVVSQTHDRMPTQLAMVRELLIFSQDDLAGVDFVLIEEARVGETVKPYGMPEIKRLHQYRLVSISALQCAVNTQHNCAKNRCELTGQRKVRQEREETDQTIPVTQHKNVGDIVLNTGQMRDARWVQKFAVTIVPSDLTALVRASVQREFAGLPPE</sequence>
<evidence type="ECO:0000313" key="3">
    <source>
        <dbReference type="Proteomes" id="UP000076798"/>
    </source>
</evidence>
<gene>
    <name evidence="2" type="ORF">SISSUDRAFT_1061200</name>
</gene>
<dbReference type="OrthoDB" id="2246127at2759"/>
<dbReference type="PANTHER" id="PTHR31912:SF34">
    <property type="entry name" value="NOTOCHORD-RELATED PROTEIN"/>
    <property type="match status" value="1"/>
</dbReference>
<dbReference type="Proteomes" id="UP000076798">
    <property type="component" value="Unassembled WGS sequence"/>
</dbReference>
<protein>
    <submittedName>
        <fullName evidence="2">Uncharacterized protein</fullName>
    </submittedName>
</protein>
<feature type="region of interest" description="Disordered" evidence="1">
    <location>
        <begin position="575"/>
        <end position="617"/>
    </location>
</feature>
<organism evidence="2 3">
    <name type="scientific">Sistotremastrum suecicum HHB10207 ss-3</name>
    <dbReference type="NCBI Taxonomy" id="1314776"/>
    <lineage>
        <taxon>Eukaryota</taxon>
        <taxon>Fungi</taxon>
        <taxon>Dikarya</taxon>
        <taxon>Basidiomycota</taxon>
        <taxon>Agaricomycotina</taxon>
        <taxon>Agaricomycetes</taxon>
        <taxon>Sistotremastrales</taxon>
        <taxon>Sistotremastraceae</taxon>
        <taxon>Sistotremastrum</taxon>
    </lineage>
</organism>
<dbReference type="PANTHER" id="PTHR31912">
    <property type="entry name" value="IP13529P"/>
    <property type="match status" value="1"/>
</dbReference>
<feature type="compositionally biased region" description="Basic and acidic residues" evidence="1">
    <location>
        <begin position="150"/>
        <end position="168"/>
    </location>
</feature>
<dbReference type="EMBL" id="KV428047">
    <property type="protein sequence ID" value="KZT39377.1"/>
    <property type="molecule type" value="Genomic_DNA"/>
</dbReference>
<feature type="compositionally biased region" description="Low complexity" evidence="1">
    <location>
        <begin position="169"/>
        <end position="182"/>
    </location>
</feature>
<evidence type="ECO:0000256" key="1">
    <source>
        <dbReference type="SAM" id="MobiDB-lite"/>
    </source>
</evidence>
<keyword evidence="3" id="KW-1185">Reference proteome</keyword>
<feature type="compositionally biased region" description="Acidic residues" evidence="1">
    <location>
        <begin position="575"/>
        <end position="602"/>
    </location>
</feature>
<proteinExistence type="predicted"/>